<organism evidence="1 2">
    <name type="scientific">Paenalkalicoccus suaedae</name>
    <dbReference type="NCBI Taxonomy" id="2592382"/>
    <lineage>
        <taxon>Bacteria</taxon>
        <taxon>Bacillati</taxon>
        <taxon>Bacillota</taxon>
        <taxon>Bacilli</taxon>
        <taxon>Bacillales</taxon>
        <taxon>Bacillaceae</taxon>
        <taxon>Paenalkalicoccus</taxon>
    </lineage>
</organism>
<dbReference type="RefSeq" id="WP_176008278.1">
    <property type="nucleotide sequence ID" value="NZ_CP041372.2"/>
</dbReference>
<reference evidence="2" key="1">
    <citation type="submission" date="2019-07" db="EMBL/GenBank/DDBJ databases">
        <title>Bacillus alkalisoli sp. nov. isolated from saline soil.</title>
        <authorList>
            <person name="Sun J.-Q."/>
            <person name="Xu L."/>
        </authorList>
    </citation>
    <scope>NUCLEOTIDE SEQUENCE [LARGE SCALE GENOMIC DNA]</scope>
    <source>
        <strain evidence="2">M4U3P1</strain>
    </source>
</reference>
<protein>
    <submittedName>
        <fullName evidence="1">Uncharacterized protein</fullName>
    </submittedName>
</protein>
<accession>A0A859FBP0</accession>
<dbReference type="AlphaFoldDB" id="A0A859FBP0"/>
<evidence type="ECO:0000313" key="2">
    <source>
        <dbReference type="Proteomes" id="UP000318138"/>
    </source>
</evidence>
<name>A0A859FBP0_9BACI</name>
<gene>
    <name evidence="1" type="ORF">FLK61_26110</name>
</gene>
<sequence>MTKDRHKGDRYRPVVTIAKTKNGVPTVIDVSGHRYTLTHPHHNRGAQEINRRAK</sequence>
<evidence type="ECO:0000313" key="1">
    <source>
        <dbReference type="EMBL" id="QKS70238.1"/>
    </source>
</evidence>
<proteinExistence type="predicted"/>
<dbReference type="KEGG" id="psua:FLK61_26110"/>
<dbReference type="Proteomes" id="UP000318138">
    <property type="component" value="Chromosome"/>
</dbReference>
<dbReference type="EMBL" id="CP041372">
    <property type="protein sequence ID" value="QKS70238.1"/>
    <property type="molecule type" value="Genomic_DNA"/>
</dbReference>
<keyword evidence="2" id="KW-1185">Reference proteome</keyword>